<dbReference type="PANTHER" id="PTHR30204:SF96">
    <property type="entry name" value="CHROMOSOME-ANCHORING PROTEIN RACA"/>
    <property type="match status" value="1"/>
</dbReference>
<evidence type="ECO:0000259" key="3">
    <source>
        <dbReference type="PROSITE" id="PS50937"/>
    </source>
</evidence>
<dbReference type="InterPro" id="IPR000551">
    <property type="entry name" value="MerR-type_HTH_dom"/>
</dbReference>
<dbReference type="SMART" id="SM00422">
    <property type="entry name" value="HTH_MERR"/>
    <property type="match status" value="1"/>
</dbReference>
<dbReference type="Pfam" id="PF13411">
    <property type="entry name" value="MerR_1"/>
    <property type="match status" value="1"/>
</dbReference>
<accession>A0ABU0E8A9</accession>
<evidence type="ECO:0000256" key="2">
    <source>
        <dbReference type="SAM" id="Coils"/>
    </source>
</evidence>
<dbReference type="RefSeq" id="WP_307411758.1">
    <property type="nucleotide sequence ID" value="NZ_JAUSUR010000009.1"/>
</dbReference>
<organism evidence="4 5">
    <name type="scientific">Breznakia pachnodae</name>
    <dbReference type="NCBI Taxonomy" id="265178"/>
    <lineage>
        <taxon>Bacteria</taxon>
        <taxon>Bacillati</taxon>
        <taxon>Bacillota</taxon>
        <taxon>Erysipelotrichia</taxon>
        <taxon>Erysipelotrichales</taxon>
        <taxon>Erysipelotrichaceae</taxon>
        <taxon>Breznakia</taxon>
    </lineage>
</organism>
<feature type="coiled-coil region" evidence="2">
    <location>
        <begin position="97"/>
        <end position="131"/>
    </location>
</feature>
<evidence type="ECO:0000313" key="4">
    <source>
        <dbReference type="EMBL" id="MDQ0363133.1"/>
    </source>
</evidence>
<gene>
    <name evidence="4" type="ORF">J2S15_003894</name>
</gene>
<evidence type="ECO:0000256" key="1">
    <source>
        <dbReference type="ARBA" id="ARBA00023125"/>
    </source>
</evidence>
<evidence type="ECO:0000313" key="5">
    <source>
        <dbReference type="Proteomes" id="UP001230220"/>
    </source>
</evidence>
<dbReference type="EMBL" id="JAUSUR010000009">
    <property type="protein sequence ID" value="MDQ0363133.1"/>
    <property type="molecule type" value="Genomic_DNA"/>
</dbReference>
<keyword evidence="2" id="KW-0175">Coiled coil</keyword>
<proteinExistence type="predicted"/>
<comment type="caution">
    <text evidence="4">The sequence shown here is derived from an EMBL/GenBank/DDBJ whole genome shotgun (WGS) entry which is preliminary data.</text>
</comment>
<dbReference type="SUPFAM" id="SSF46955">
    <property type="entry name" value="Putative DNA-binding domain"/>
    <property type="match status" value="1"/>
</dbReference>
<protein>
    <submittedName>
        <fullName evidence="4">DNA-binding transcriptional MerR regulator</fullName>
    </submittedName>
</protein>
<keyword evidence="5" id="KW-1185">Reference proteome</keyword>
<dbReference type="Proteomes" id="UP001230220">
    <property type="component" value="Unassembled WGS sequence"/>
</dbReference>
<dbReference type="CDD" id="cd00592">
    <property type="entry name" value="HTH_MerR-like"/>
    <property type="match status" value="1"/>
</dbReference>
<dbReference type="Gene3D" id="1.10.1660.10">
    <property type="match status" value="1"/>
</dbReference>
<dbReference type="InterPro" id="IPR047057">
    <property type="entry name" value="MerR_fam"/>
</dbReference>
<keyword evidence="1 4" id="KW-0238">DNA-binding</keyword>
<reference evidence="4 5" key="1">
    <citation type="submission" date="2023-07" db="EMBL/GenBank/DDBJ databases">
        <title>Genomic Encyclopedia of Type Strains, Phase IV (KMG-IV): sequencing the most valuable type-strain genomes for metagenomic binning, comparative biology and taxonomic classification.</title>
        <authorList>
            <person name="Goeker M."/>
        </authorList>
    </citation>
    <scope>NUCLEOTIDE SEQUENCE [LARGE SCALE GENOMIC DNA]</scope>
    <source>
        <strain evidence="4 5">DSM 16784</strain>
    </source>
</reference>
<sequence length="284" mass="33325">MSKRVFGNDIDKYDIDNLENKYKTGDMTRTLGTTRDTLRYYEEIGILHPDKNNDNNYREFTFYEIFQLFGIEFYKKRGLTLQQIKQITEGTELSSIEDLLSNSKKELDIELAELQKKINRIENTKQFISEYKQNLNTFIIKKIPLYKIVSSYTASSALDEYEEHVIAHMDLEKDDMFSHMVKRMTFDQNGYIDSNMYILEPADKKEAGCEYLPEGEYMSVIVESGRYNDDEHTIGADTLKKGLEFCEKNNLEMLGEVYLFLKLVLFKDGKERILIEACSPIKRK</sequence>
<dbReference type="PROSITE" id="PS50937">
    <property type="entry name" value="HTH_MERR_2"/>
    <property type="match status" value="1"/>
</dbReference>
<dbReference type="GO" id="GO:0003677">
    <property type="term" value="F:DNA binding"/>
    <property type="evidence" value="ECO:0007669"/>
    <property type="project" value="UniProtKB-KW"/>
</dbReference>
<dbReference type="InterPro" id="IPR009061">
    <property type="entry name" value="DNA-bd_dom_put_sf"/>
</dbReference>
<name>A0ABU0E8A9_9FIRM</name>
<feature type="domain" description="HTH merR-type" evidence="3">
    <location>
        <begin position="21"/>
        <end position="90"/>
    </location>
</feature>
<dbReference type="PANTHER" id="PTHR30204">
    <property type="entry name" value="REDOX-CYCLING DRUG-SENSING TRANSCRIPTIONAL ACTIVATOR SOXR"/>
    <property type="match status" value="1"/>
</dbReference>